<feature type="domain" description="Cytochrome b5 heme-binding" evidence="1">
    <location>
        <begin position="8"/>
        <end position="80"/>
    </location>
</feature>
<proteinExistence type="predicted"/>
<gene>
    <name evidence="2" type="ORF">UT63_C0100G0005</name>
</gene>
<dbReference type="Pfam" id="PF00173">
    <property type="entry name" value="Cyt-b5"/>
    <property type="match status" value="1"/>
</dbReference>
<comment type="caution">
    <text evidence="2">The sequence shown here is derived from an EMBL/GenBank/DDBJ whole genome shotgun (WGS) entry which is preliminary data.</text>
</comment>
<evidence type="ECO:0000313" key="3">
    <source>
        <dbReference type="Proteomes" id="UP000034539"/>
    </source>
</evidence>
<dbReference type="SUPFAM" id="SSF55856">
    <property type="entry name" value="Cytochrome b5-like heme/steroid binding domain"/>
    <property type="match status" value="1"/>
</dbReference>
<dbReference type="Proteomes" id="UP000034539">
    <property type="component" value="Unassembled WGS sequence"/>
</dbReference>
<sequence length="81" mass="8958">MIEVEKRISKKDLQSFDGKDGRPAYIAHNGSVYDVTDNLYWTDGNHLESHFAGVDLTVELGDAPHGPEVFDGVKKIGVLED</sequence>
<dbReference type="Gene3D" id="3.10.120.10">
    <property type="entry name" value="Cytochrome b5-like heme/steroid binding domain"/>
    <property type="match status" value="1"/>
</dbReference>
<dbReference type="InterPro" id="IPR036400">
    <property type="entry name" value="Cyt_B5-like_heme/steroid_sf"/>
</dbReference>
<dbReference type="InterPro" id="IPR001199">
    <property type="entry name" value="Cyt_B5-like_heme/steroid-bd"/>
</dbReference>
<protein>
    <submittedName>
        <fullName evidence="2">Cytochrome b5</fullName>
    </submittedName>
</protein>
<dbReference type="SMART" id="SM01117">
    <property type="entry name" value="Cyt-b5"/>
    <property type="match status" value="1"/>
</dbReference>
<organism evidence="2 3">
    <name type="scientific">Candidatus Gottesmanbacteria bacterium GW2011_GWC2_39_8</name>
    <dbReference type="NCBI Taxonomy" id="1618450"/>
    <lineage>
        <taxon>Bacteria</taxon>
        <taxon>Candidatus Gottesmaniibacteriota</taxon>
    </lineage>
</organism>
<dbReference type="AlphaFoldDB" id="A0A0G0PQF6"/>
<accession>A0A0G0PQF6</accession>
<name>A0A0G0PQF6_9BACT</name>
<evidence type="ECO:0000259" key="1">
    <source>
        <dbReference type="SMART" id="SM01117"/>
    </source>
</evidence>
<reference evidence="2 3" key="1">
    <citation type="journal article" date="2015" name="Nature">
        <title>rRNA introns, odd ribosomes, and small enigmatic genomes across a large radiation of phyla.</title>
        <authorList>
            <person name="Brown C.T."/>
            <person name="Hug L.A."/>
            <person name="Thomas B.C."/>
            <person name="Sharon I."/>
            <person name="Castelle C.J."/>
            <person name="Singh A."/>
            <person name="Wilkins M.J."/>
            <person name="Williams K.H."/>
            <person name="Banfield J.F."/>
        </authorList>
    </citation>
    <scope>NUCLEOTIDE SEQUENCE [LARGE SCALE GENOMIC DNA]</scope>
</reference>
<dbReference type="EMBL" id="LBXN01000100">
    <property type="protein sequence ID" value="KKR30394.1"/>
    <property type="molecule type" value="Genomic_DNA"/>
</dbReference>
<evidence type="ECO:0000313" key="2">
    <source>
        <dbReference type="EMBL" id="KKR30394.1"/>
    </source>
</evidence>